<dbReference type="Proteomes" id="UP000594034">
    <property type="component" value="Chromosome"/>
</dbReference>
<dbReference type="EMBL" id="CP040449">
    <property type="protein sequence ID" value="QFI56090.1"/>
    <property type="molecule type" value="Genomic_DNA"/>
</dbReference>
<organism evidence="1 2">
    <name type="scientific">Aeromonas simiae</name>
    <dbReference type="NCBI Taxonomy" id="218936"/>
    <lineage>
        <taxon>Bacteria</taxon>
        <taxon>Pseudomonadati</taxon>
        <taxon>Pseudomonadota</taxon>
        <taxon>Gammaproteobacteria</taxon>
        <taxon>Aeromonadales</taxon>
        <taxon>Aeromonadaceae</taxon>
        <taxon>Aeromonas</taxon>
    </lineage>
</organism>
<evidence type="ECO:0000313" key="2">
    <source>
        <dbReference type="Proteomes" id="UP000594034"/>
    </source>
</evidence>
<reference evidence="1 2" key="1">
    <citation type="submission" date="2019-05" db="EMBL/GenBank/DDBJ databases">
        <title>OXA-830, a novel chromosomally encoded expanded-spectrum class D beta-lactamase in Aeromonas simiae.</title>
        <authorList>
            <person name="Zhou W."/>
            <person name="Chen Q."/>
        </authorList>
    </citation>
    <scope>NUCLEOTIDE SEQUENCE [LARGE SCALE GENOMIC DNA]</scope>
    <source>
        <strain evidence="1 2">A6</strain>
    </source>
</reference>
<evidence type="ECO:0000313" key="1">
    <source>
        <dbReference type="EMBL" id="QFI56090.1"/>
    </source>
</evidence>
<sequence>MSEQLFDEAGLREIVANQLAERNPPHVTATLLRLTMKGLPREEAIDYIVCALGAELMAMEADQGPFNLERYQGLLDTLPEMPWAEEA</sequence>
<name>A0A5J6X008_9GAMM</name>
<proteinExistence type="predicted"/>
<dbReference type="KEGG" id="asim:FE240_16270"/>
<dbReference type="OrthoDB" id="8563970at2"/>
<dbReference type="AlphaFoldDB" id="A0A5J6X008"/>
<accession>A0A5J6X008</accession>
<keyword evidence="2" id="KW-1185">Reference proteome</keyword>
<dbReference type="RefSeq" id="WP_042045951.1">
    <property type="nucleotide sequence ID" value="NZ_CDBY01000036.1"/>
</dbReference>
<gene>
    <name evidence="1" type="ORF">FE240_16270</name>
</gene>
<protein>
    <submittedName>
        <fullName evidence="1">Uncharacterized protein</fullName>
    </submittedName>
</protein>